<sequence>ARVVAQIRAGKSDGEIIAKPVVLTARLVLADSRAIAELSAAARVTWALVLIRGGGCSDATEIAGRRYQEMSQELAEKRKKGETQWGNEMKDFCLARVKQLSLRAVGEIALRWQWVRSESETALEMQGRLIAAIDSNREMGRKWIPLLRMAVADIKGERL</sequence>
<feature type="non-terminal residue" evidence="1">
    <location>
        <position position="1"/>
    </location>
</feature>
<evidence type="ECO:0000313" key="2">
    <source>
        <dbReference type="Proteomes" id="UP001189429"/>
    </source>
</evidence>
<dbReference type="EMBL" id="CAUYUJ010014713">
    <property type="protein sequence ID" value="CAK0845059.1"/>
    <property type="molecule type" value="Genomic_DNA"/>
</dbReference>
<comment type="caution">
    <text evidence="1">The sequence shown here is derived from an EMBL/GenBank/DDBJ whole genome shotgun (WGS) entry which is preliminary data.</text>
</comment>
<proteinExistence type="predicted"/>
<feature type="non-terminal residue" evidence="1">
    <location>
        <position position="159"/>
    </location>
</feature>
<gene>
    <name evidence="1" type="ORF">PCOR1329_LOCUS38968</name>
</gene>
<accession>A0ABN9TGR4</accession>
<reference evidence="1" key="1">
    <citation type="submission" date="2023-10" db="EMBL/GenBank/DDBJ databases">
        <authorList>
            <person name="Chen Y."/>
            <person name="Shah S."/>
            <person name="Dougan E. K."/>
            <person name="Thang M."/>
            <person name="Chan C."/>
        </authorList>
    </citation>
    <scope>NUCLEOTIDE SEQUENCE [LARGE SCALE GENOMIC DNA]</scope>
</reference>
<evidence type="ECO:0000313" key="1">
    <source>
        <dbReference type="EMBL" id="CAK0845059.1"/>
    </source>
</evidence>
<name>A0ABN9TGR4_9DINO</name>
<protein>
    <submittedName>
        <fullName evidence="1">Uncharacterized protein</fullName>
    </submittedName>
</protein>
<keyword evidence="2" id="KW-1185">Reference proteome</keyword>
<dbReference type="Proteomes" id="UP001189429">
    <property type="component" value="Unassembled WGS sequence"/>
</dbReference>
<organism evidence="1 2">
    <name type="scientific">Prorocentrum cordatum</name>
    <dbReference type="NCBI Taxonomy" id="2364126"/>
    <lineage>
        <taxon>Eukaryota</taxon>
        <taxon>Sar</taxon>
        <taxon>Alveolata</taxon>
        <taxon>Dinophyceae</taxon>
        <taxon>Prorocentrales</taxon>
        <taxon>Prorocentraceae</taxon>
        <taxon>Prorocentrum</taxon>
    </lineage>
</organism>